<evidence type="ECO:0000313" key="5">
    <source>
        <dbReference type="Proteomes" id="UP001204445"/>
    </source>
</evidence>
<dbReference type="CDD" id="cd01449">
    <property type="entry name" value="TST_Repeat_2"/>
    <property type="match status" value="1"/>
</dbReference>
<dbReference type="GO" id="GO:0016784">
    <property type="term" value="F:3-mercaptopyruvate sulfurtransferase activity"/>
    <property type="evidence" value="ECO:0007669"/>
    <property type="project" value="UniProtKB-EC"/>
</dbReference>
<evidence type="ECO:0000259" key="3">
    <source>
        <dbReference type="PROSITE" id="PS50206"/>
    </source>
</evidence>
<feature type="domain" description="Rhodanese" evidence="3">
    <location>
        <begin position="160"/>
        <end position="273"/>
    </location>
</feature>
<dbReference type="Proteomes" id="UP001204445">
    <property type="component" value="Unassembled WGS sequence"/>
</dbReference>
<dbReference type="SMART" id="SM00450">
    <property type="entry name" value="RHOD"/>
    <property type="match status" value="2"/>
</dbReference>
<dbReference type="InterPro" id="IPR001763">
    <property type="entry name" value="Rhodanese-like_dom"/>
</dbReference>
<reference evidence="4" key="1">
    <citation type="submission" date="2022-08" db="EMBL/GenBank/DDBJ databases">
        <title>Genomic Encyclopedia of Type Strains, Phase III (KMG-III): the genomes of soil and plant-associated and newly described type strains.</title>
        <authorList>
            <person name="Whitman W."/>
        </authorList>
    </citation>
    <scope>NUCLEOTIDE SEQUENCE</scope>
    <source>
        <strain evidence="4">HMT 1</strain>
    </source>
</reference>
<dbReference type="InterPro" id="IPR036873">
    <property type="entry name" value="Rhodanese-like_dom_sf"/>
</dbReference>
<dbReference type="InterPro" id="IPR045078">
    <property type="entry name" value="TST/MPST-like"/>
</dbReference>
<dbReference type="PANTHER" id="PTHR11364">
    <property type="entry name" value="THIOSULFATE SULFERTANSFERASE"/>
    <property type="match status" value="1"/>
</dbReference>
<dbReference type="FunFam" id="3.40.250.10:FF:000035">
    <property type="entry name" value="Thiosulfate sulfurtransferase"/>
    <property type="match status" value="1"/>
</dbReference>
<name>A0AAE3L5P0_9GAMM</name>
<evidence type="ECO:0000256" key="2">
    <source>
        <dbReference type="ARBA" id="ARBA00022737"/>
    </source>
</evidence>
<dbReference type="EC" id="2.8.1.2" evidence="4"/>
<accession>A0AAE3L5P0</accession>
<organism evidence="4 5">
    <name type="scientific">Methylohalomonas lacus</name>
    <dbReference type="NCBI Taxonomy" id="398773"/>
    <lineage>
        <taxon>Bacteria</taxon>
        <taxon>Pseudomonadati</taxon>
        <taxon>Pseudomonadota</taxon>
        <taxon>Gammaproteobacteria</taxon>
        <taxon>Methylohalomonadales</taxon>
        <taxon>Methylohalomonadaceae</taxon>
        <taxon>Methylohalomonas</taxon>
    </lineage>
</organism>
<keyword evidence="1 4" id="KW-0808">Transferase</keyword>
<evidence type="ECO:0000256" key="1">
    <source>
        <dbReference type="ARBA" id="ARBA00022679"/>
    </source>
</evidence>
<dbReference type="CDD" id="cd01448">
    <property type="entry name" value="TST_Repeat_1"/>
    <property type="match status" value="1"/>
</dbReference>
<dbReference type="Pfam" id="PF00581">
    <property type="entry name" value="Rhodanese"/>
    <property type="match status" value="2"/>
</dbReference>
<dbReference type="AlphaFoldDB" id="A0AAE3L5P0"/>
<keyword evidence="2" id="KW-0677">Repeat</keyword>
<dbReference type="PANTHER" id="PTHR11364:SF27">
    <property type="entry name" value="SULFURTRANSFERASE"/>
    <property type="match status" value="1"/>
</dbReference>
<protein>
    <submittedName>
        <fullName evidence="4">Thiosulfate/3-mercaptopyruvate sulfurtransferase</fullName>
        <ecNumber evidence="4">2.8.1.1</ecNumber>
        <ecNumber evidence="4">2.8.1.2</ecNumber>
    </submittedName>
</protein>
<dbReference type="Gene3D" id="3.40.250.10">
    <property type="entry name" value="Rhodanese-like domain"/>
    <property type="match status" value="2"/>
</dbReference>
<dbReference type="PROSITE" id="PS50206">
    <property type="entry name" value="RHODANESE_3"/>
    <property type="match status" value="2"/>
</dbReference>
<dbReference type="SUPFAM" id="SSF52821">
    <property type="entry name" value="Rhodanese/Cell cycle control phosphatase"/>
    <property type="match status" value="2"/>
</dbReference>
<evidence type="ECO:0000313" key="4">
    <source>
        <dbReference type="EMBL" id="MCS3903657.1"/>
    </source>
</evidence>
<feature type="domain" description="Rhodanese" evidence="3">
    <location>
        <begin position="16"/>
        <end position="135"/>
    </location>
</feature>
<keyword evidence="5" id="KW-1185">Reference proteome</keyword>
<dbReference type="EC" id="2.8.1.1" evidence="4"/>
<dbReference type="GO" id="GO:0004792">
    <property type="term" value="F:thiosulfate-cyanide sulfurtransferase activity"/>
    <property type="evidence" value="ECO:0007669"/>
    <property type="project" value="UniProtKB-EC"/>
</dbReference>
<dbReference type="RefSeq" id="WP_259055581.1">
    <property type="nucleotide sequence ID" value="NZ_JANUCT010000010.1"/>
</dbReference>
<gene>
    <name evidence="4" type="ORF">J2T55_001686</name>
</gene>
<dbReference type="EMBL" id="JANUCT010000010">
    <property type="protein sequence ID" value="MCS3903657.1"/>
    <property type="molecule type" value="Genomic_DNA"/>
</dbReference>
<comment type="caution">
    <text evidence="4">The sequence shown here is derived from an EMBL/GenBank/DDBJ whole genome shotgun (WGS) entry which is preliminary data.</text>
</comment>
<proteinExistence type="predicted"/>
<sequence>MYTTLISVNDLQQQYTNPDWVVVDCRFDLSDPEQGRRDYLEAHIPGAQYAHLDHDLSAQAGSGGGRHPLPDGEALTALFSRLGIDADCQVVAYDAAGGGFAARLWWLLRYMGHTAVAVLDGGWPAWLAAGGDTRSGEETRSARDFRGEPNDALRILIDAVGKVPLLVDSRDPARYRGEFEPLDPAAGHIPGAYNRFWKHNLGAGDHFRPAAELAREFADLFSGQEPEAAVFYCGSGVTACHNVLAAVHAGLPQPRLYAGSWSEWCADSARPVATGSDIDRVDSDDV</sequence>